<evidence type="ECO:0000256" key="12">
    <source>
        <dbReference type="SAM" id="MobiDB-lite"/>
    </source>
</evidence>
<evidence type="ECO:0000259" key="14">
    <source>
        <dbReference type="PROSITE" id="PS50950"/>
    </source>
</evidence>
<evidence type="ECO:0000313" key="15">
    <source>
        <dbReference type="EMBL" id="GFN88746.1"/>
    </source>
</evidence>
<reference evidence="15 16" key="1">
    <citation type="journal article" date="2021" name="Elife">
        <title>Chloroplast acquisition without the gene transfer in kleptoplastic sea slugs, Plakobranchus ocellatus.</title>
        <authorList>
            <person name="Maeda T."/>
            <person name="Takahashi S."/>
            <person name="Yoshida T."/>
            <person name="Shimamura S."/>
            <person name="Takaki Y."/>
            <person name="Nagai Y."/>
            <person name="Toyoda A."/>
            <person name="Suzuki Y."/>
            <person name="Arimoto A."/>
            <person name="Ishii H."/>
            <person name="Satoh N."/>
            <person name="Nishiyama T."/>
            <person name="Hasebe M."/>
            <person name="Maruyama T."/>
            <person name="Minagawa J."/>
            <person name="Obokata J."/>
            <person name="Shigenobu S."/>
        </authorList>
    </citation>
    <scope>NUCLEOTIDE SEQUENCE [LARGE SCALE GENOMIC DNA]</scope>
</reference>
<dbReference type="SUPFAM" id="SSF57667">
    <property type="entry name" value="beta-beta-alpha zinc fingers"/>
    <property type="match status" value="4"/>
</dbReference>
<evidence type="ECO:0000256" key="5">
    <source>
        <dbReference type="ARBA" id="ARBA00022833"/>
    </source>
</evidence>
<dbReference type="InterPro" id="IPR013087">
    <property type="entry name" value="Znf_C2H2_type"/>
</dbReference>
<keyword evidence="4 10" id="KW-0863">Zinc-finger</keyword>
<feature type="domain" description="C2H2-type" evidence="13">
    <location>
        <begin position="730"/>
        <end position="757"/>
    </location>
</feature>
<keyword evidence="16" id="KW-1185">Reference proteome</keyword>
<sequence length="818" mass="90831">MVYHCSFALCKNDSRHKDQPHMEGITFHFFPNATRKPEQCARWVAACQRPQFTLEKVTRTMVVCSKHFIGGKGPTEEYPDPMPDHIISFETSPRSQRRKNRSAKFDFERATIVGSNKCEGLSQRKPACTESYSSLLPMPQLQPQSQPRLAATCTNSPGPSSERPMFPESFTNQTLTQALLQPVSANTGAYGSTHKEVQGNSMVSAAHNAPGPATLLRSLLTDTRPEPPVSQPSGAESNTSSVDLGLITLAMLAVKSAAKEDNSNTSAQGKDHEHLGGSQSHPELGDSRLDEDVHKCGCDCVFSSRYRLWLHQSADRPCSKCNKPCIPEKSSQTSAYNSSSSSGLAPTSDQTANSFRSSFEGFNPTSTTTPLGSLSSLLQGTTTTASSNHPSNSFSSGNHRDGALDSVLPSRQASGSSHRANIHTSARTLTMMAPRHYRGGEKKTHISQVVRGKVSSFLSKKALLARLDSILTPTLVTEEEEDGTCTCNLCGEEFEKRSDLKHHKQRVHYVGTPYACECGKSFHTYFGLDIHRRERAGETLFICRQCEFAFSSETHLQKHREKQHAGEKEPPLSEEDQQKCTLGTGQGTGGGCGPPNADVSLLNYAGFNKRKVVPPKKYVCVFCQKVFRKFREMVLHKKIHKGERRFHCHVCGKPCLQSSELKVHLRTHTGERPYACTMCDKRFSTTSALQSHTRIHTGEKPFACDYCDKRFSDRKYMKSHHRTHTGERRYQCSTCGKMFTQSCARNIHERLHTGQKPFGCEECGQKFVTNAYLQKHIAAAHSMKAPLVMGVDNTAYQYTGQTQSYTMWKQEHGYGNAM</sequence>
<protein>
    <submittedName>
        <fullName evidence="15">Zinc finger protein 271</fullName>
    </submittedName>
</protein>
<dbReference type="PANTHER" id="PTHR24399:SF23">
    <property type="entry name" value="C2H2-TYPE DOMAIN-CONTAINING PROTEIN"/>
    <property type="match status" value="1"/>
</dbReference>
<feature type="domain" description="C2H2-type" evidence="13">
    <location>
        <begin position="646"/>
        <end position="673"/>
    </location>
</feature>
<evidence type="ECO:0000256" key="1">
    <source>
        <dbReference type="ARBA" id="ARBA00004123"/>
    </source>
</evidence>
<evidence type="ECO:0000256" key="4">
    <source>
        <dbReference type="ARBA" id="ARBA00022771"/>
    </source>
</evidence>
<accession>A0AAV3Z2M5</accession>
<feature type="domain" description="C2H2-type" evidence="13">
    <location>
        <begin position="674"/>
        <end position="701"/>
    </location>
</feature>
<feature type="compositionally biased region" description="Polar residues" evidence="12">
    <location>
        <begin position="231"/>
        <end position="241"/>
    </location>
</feature>
<feature type="region of interest" description="Disordered" evidence="12">
    <location>
        <begin position="559"/>
        <end position="580"/>
    </location>
</feature>
<dbReference type="EMBL" id="BLXT01001881">
    <property type="protein sequence ID" value="GFN88746.1"/>
    <property type="molecule type" value="Genomic_DNA"/>
</dbReference>
<evidence type="ECO:0000256" key="11">
    <source>
        <dbReference type="PROSITE-ProRule" id="PRU00309"/>
    </source>
</evidence>
<comment type="caution">
    <text evidence="15">The sequence shown here is derived from an EMBL/GenBank/DDBJ whole genome shotgun (WGS) entry which is preliminary data.</text>
</comment>
<dbReference type="PANTHER" id="PTHR24399">
    <property type="entry name" value="ZINC FINGER AND BTB DOMAIN-CONTAINING"/>
    <property type="match status" value="1"/>
</dbReference>
<dbReference type="Proteomes" id="UP000735302">
    <property type="component" value="Unassembled WGS sequence"/>
</dbReference>
<keyword evidence="9" id="KW-0539">Nucleus</keyword>
<keyword evidence="3" id="KW-0677">Repeat</keyword>
<dbReference type="FunFam" id="3.30.160.60:FF:000557">
    <property type="entry name" value="zinc finger and SCAN domain-containing protein 29"/>
    <property type="match status" value="1"/>
</dbReference>
<dbReference type="Pfam" id="PF00096">
    <property type="entry name" value="zf-C2H2"/>
    <property type="match status" value="3"/>
</dbReference>
<feature type="domain" description="C2H2-type" evidence="13">
    <location>
        <begin position="702"/>
        <end position="729"/>
    </location>
</feature>
<keyword evidence="8" id="KW-0804">Transcription</keyword>
<dbReference type="SUPFAM" id="SSF57716">
    <property type="entry name" value="Glucocorticoid receptor-like (DNA-binding domain)"/>
    <property type="match status" value="1"/>
</dbReference>
<keyword evidence="6" id="KW-0805">Transcription regulation</keyword>
<dbReference type="GO" id="GO:0005654">
    <property type="term" value="C:nucleoplasm"/>
    <property type="evidence" value="ECO:0007669"/>
    <property type="project" value="TreeGrafter"/>
</dbReference>
<evidence type="ECO:0000259" key="13">
    <source>
        <dbReference type="PROSITE" id="PS50157"/>
    </source>
</evidence>
<evidence type="ECO:0000256" key="2">
    <source>
        <dbReference type="ARBA" id="ARBA00022723"/>
    </source>
</evidence>
<dbReference type="FunFam" id="3.30.160.60:FF:000446">
    <property type="entry name" value="Zinc finger protein"/>
    <property type="match status" value="1"/>
</dbReference>
<dbReference type="SMART" id="SM00355">
    <property type="entry name" value="ZnF_C2H2"/>
    <property type="match status" value="8"/>
</dbReference>
<feature type="compositionally biased region" description="Low complexity" evidence="12">
    <location>
        <begin position="364"/>
        <end position="397"/>
    </location>
</feature>
<dbReference type="PROSITE" id="PS50157">
    <property type="entry name" value="ZINC_FINGER_C2H2_2"/>
    <property type="match status" value="8"/>
</dbReference>
<feature type="region of interest" description="Disordered" evidence="12">
    <location>
        <begin position="222"/>
        <end position="241"/>
    </location>
</feature>
<feature type="region of interest" description="Disordered" evidence="12">
    <location>
        <begin position="327"/>
        <end position="421"/>
    </location>
</feature>
<evidence type="ECO:0000256" key="7">
    <source>
        <dbReference type="ARBA" id="ARBA00023125"/>
    </source>
</evidence>
<keyword evidence="2" id="KW-0479">Metal-binding</keyword>
<feature type="compositionally biased region" description="Low complexity" evidence="12">
    <location>
        <begin position="330"/>
        <end position="342"/>
    </location>
</feature>
<comment type="subcellular location">
    <subcellularLocation>
        <location evidence="1">Nucleus</location>
    </subcellularLocation>
</comment>
<dbReference type="InterPro" id="IPR036236">
    <property type="entry name" value="Znf_C2H2_sf"/>
</dbReference>
<keyword evidence="5" id="KW-0862">Zinc</keyword>
<dbReference type="InterPro" id="IPR006612">
    <property type="entry name" value="THAP_Znf"/>
</dbReference>
<evidence type="ECO:0000256" key="6">
    <source>
        <dbReference type="ARBA" id="ARBA00023015"/>
    </source>
</evidence>
<feature type="compositionally biased region" description="Polar residues" evidence="12">
    <location>
        <begin position="343"/>
        <end position="357"/>
    </location>
</feature>
<evidence type="ECO:0000256" key="3">
    <source>
        <dbReference type="ARBA" id="ARBA00022737"/>
    </source>
</evidence>
<dbReference type="GO" id="GO:0001817">
    <property type="term" value="P:regulation of cytokine production"/>
    <property type="evidence" value="ECO:0007669"/>
    <property type="project" value="TreeGrafter"/>
</dbReference>
<dbReference type="GO" id="GO:0001227">
    <property type="term" value="F:DNA-binding transcription repressor activity, RNA polymerase II-specific"/>
    <property type="evidence" value="ECO:0007669"/>
    <property type="project" value="TreeGrafter"/>
</dbReference>
<feature type="region of interest" description="Disordered" evidence="12">
    <location>
        <begin position="259"/>
        <end position="288"/>
    </location>
</feature>
<organism evidence="15 16">
    <name type="scientific">Plakobranchus ocellatus</name>
    <dbReference type="NCBI Taxonomy" id="259542"/>
    <lineage>
        <taxon>Eukaryota</taxon>
        <taxon>Metazoa</taxon>
        <taxon>Spiralia</taxon>
        <taxon>Lophotrochozoa</taxon>
        <taxon>Mollusca</taxon>
        <taxon>Gastropoda</taxon>
        <taxon>Heterobranchia</taxon>
        <taxon>Euthyneura</taxon>
        <taxon>Panpulmonata</taxon>
        <taxon>Sacoglossa</taxon>
        <taxon>Placobranchoidea</taxon>
        <taxon>Plakobranchidae</taxon>
        <taxon>Plakobranchus</taxon>
    </lineage>
</organism>
<dbReference type="Gene3D" id="3.30.160.60">
    <property type="entry name" value="Classic Zinc Finger"/>
    <property type="match status" value="7"/>
</dbReference>
<evidence type="ECO:0000256" key="8">
    <source>
        <dbReference type="ARBA" id="ARBA00023163"/>
    </source>
</evidence>
<dbReference type="GO" id="GO:0002682">
    <property type="term" value="P:regulation of immune system process"/>
    <property type="evidence" value="ECO:0007669"/>
    <property type="project" value="TreeGrafter"/>
</dbReference>
<name>A0AAV3Z2M5_9GAST</name>
<proteinExistence type="predicted"/>
<dbReference type="PROSITE" id="PS50950">
    <property type="entry name" value="ZF_THAP"/>
    <property type="match status" value="1"/>
</dbReference>
<evidence type="ECO:0000313" key="16">
    <source>
        <dbReference type="Proteomes" id="UP000735302"/>
    </source>
</evidence>
<feature type="domain" description="C2H2-type" evidence="13">
    <location>
        <begin position="541"/>
        <end position="569"/>
    </location>
</feature>
<dbReference type="GO" id="GO:0000978">
    <property type="term" value="F:RNA polymerase II cis-regulatory region sequence-specific DNA binding"/>
    <property type="evidence" value="ECO:0007669"/>
    <property type="project" value="TreeGrafter"/>
</dbReference>
<evidence type="ECO:0000256" key="10">
    <source>
        <dbReference type="PROSITE-ProRule" id="PRU00042"/>
    </source>
</evidence>
<feature type="domain" description="C2H2-type" evidence="13">
    <location>
        <begin position="758"/>
        <end position="786"/>
    </location>
</feature>
<dbReference type="FunFam" id="3.30.160.60:FF:000100">
    <property type="entry name" value="Zinc finger 45-like"/>
    <property type="match status" value="2"/>
</dbReference>
<feature type="compositionally biased region" description="Polar residues" evidence="12">
    <location>
        <begin position="409"/>
        <end position="421"/>
    </location>
</feature>
<dbReference type="GO" id="GO:0008270">
    <property type="term" value="F:zinc ion binding"/>
    <property type="evidence" value="ECO:0007669"/>
    <property type="project" value="UniProtKB-KW"/>
</dbReference>
<evidence type="ECO:0000256" key="9">
    <source>
        <dbReference type="ARBA" id="ARBA00023242"/>
    </source>
</evidence>
<dbReference type="PROSITE" id="PS00028">
    <property type="entry name" value="ZINC_FINGER_C2H2_1"/>
    <property type="match status" value="8"/>
</dbReference>
<dbReference type="SMART" id="SM00980">
    <property type="entry name" value="THAP"/>
    <property type="match status" value="1"/>
</dbReference>
<feature type="domain" description="C2H2-type" evidence="13">
    <location>
        <begin position="618"/>
        <end position="645"/>
    </location>
</feature>
<dbReference type="FunFam" id="3.30.160.60:FF:002343">
    <property type="entry name" value="Zinc finger protein 33A"/>
    <property type="match status" value="1"/>
</dbReference>
<gene>
    <name evidence="15" type="ORF">PoB_001525200</name>
</gene>
<dbReference type="AlphaFoldDB" id="A0AAV3Z2M5"/>
<keyword evidence="7 11" id="KW-0238">DNA-binding</keyword>
<feature type="domain" description="C2H2-type" evidence="13">
    <location>
        <begin position="485"/>
        <end position="513"/>
    </location>
</feature>
<feature type="domain" description="THAP-type" evidence="14">
    <location>
        <begin position="1"/>
        <end position="86"/>
    </location>
</feature>